<evidence type="ECO:0000313" key="12">
    <source>
        <dbReference type="EMBL" id="PWN25069.1"/>
    </source>
</evidence>
<dbReference type="GeneID" id="37028781"/>
<feature type="domain" description="FAD/NAD(P)-binding" evidence="11">
    <location>
        <begin position="28"/>
        <end position="141"/>
    </location>
</feature>
<keyword evidence="3" id="KW-0285">Flavoprotein</keyword>
<reference evidence="12 13" key="1">
    <citation type="journal article" date="2018" name="Mol. Biol. Evol.">
        <title>Broad Genomic Sampling Reveals a Smut Pathogenic Ancestry of the Fungal Clade Ustilaginomycotina.</title>
        <authorList>
            <person name="Kijpornyongpan T."/>
            <person name="Mondo S.J."/>
            <person name="Barry K."/>
            <person name="Sandor L."/>
            <person name="Lee J."/>
            <person name="Lipzen A."/>
            <person name="Pangilinan J."/>
            <person name="LaButti K."/>
            <person name="Hainaut M."/>
            <person name="Henrissat B."/>
            <person name="Grigoriev I.V."/>
            <person name="Spatafora J.W."/>
            <person name="Aime M.C."/>
        </authorList>
    </citation>
    <scope>NUCLEOTIDE SEQUENCE [LARGE SCALE GENOMIC DNA]</scope>
    <source>
        <strain evidence="12 13">MCA 5214</strain>
    </source>
</reference>
<evidence type="ECO:0000313" key="13">
    <source>
        <dbReference type="Proteomes" id="UP000245884"/>
    </source>
</evidence>
<comment type="cofactor">
    <cofactor evidence="1">
        <name>FAD</name>
        <dbReference type="ChEBI" id="CHEBI:57692"/>
    </cofactor>
</comment>
<accession>A0A316UIL9</accession>
<keyword evidence="8" id="KW-0496">Mitochondrion</keyword>
<dbReference type="OrthoDB" id="5376590at2759"/>
<evidence type="ECO:0000256" key="10">
    <source>
        <dbReference type="ARBA" id="ARBA00070160"/>
    </source>
</evidence>
<dbReference type="SUPFAM" id="SSF51905">
    <property type="entry name" value="FAD/NAD(P)-binding domain"/>
    <property type="match status" value="1"/>
</dbReference>
<proteinExistence type="inferred from homology"/>
<evidence type="ECO:0000256" key="3">
    <source>
        <dbReference type="ARBA" id="ARBA00022630"/>
    </source>
</evidence>
<protein>
    <recommendedName>
        <fullName evidence="10">Sulfide:quinone oxidoreductase, mitochondrial</fullName>
    </recommendedName>
</protein>
<comment type="similarity">
    <text evidence="9">Belongs to the SQRD family.</text>
</comment>
<dbReference type="RefSeq" id="XP_025359681.1">
    <property type="nucleotide sequence ID" value="XM_025506958.1"/>
</dbReference>
<dbReference type="Proteomes" id="UP000245884">
    <property type="component" value="Unassembled WGS sequence"/>
</dbReference>
<dbReference type="STRING" id="1569628.A0A316UIL9"/>
<sequence>MLATPVRRFGASATRSLATPAAAPKHHRIVVVGAGAAGSSAAHQLLASKLVGSGEIAVVEPSQHHHYQPGWTLVGAGIRKKTDLRRPVADILDKRLTHYTSAVQTFEPERNVVNLGDRSLSYDQLIVCPGIEIKIDAVKGLRDALTDERTPVGTIYKYAFCDKTWDMADAFRGGKAIFTQPAGVVKCAGAPQKIMWLSWDLWRKRGLLDKTEITFATGLQAMFGVPRYNETLERLRKERNIPARYGHNLTAVEGSEAVFDAPNNEQVRLPFDMLHVTPPMGPYDFVKKSALANEAGFVDVDDATLQHKKFPNVWSLGDASSLPTSKTAAAVTAESQVLVTNVINAMQGKEPGAMYNGYTSCPIPTDHGHLLLAEFLYGGKPKETFGKFINQAEPKSYFLPMKTRFFPWVYFKSMVKGTWAGPQGWKARPAAATIADQAAATVSPAK</sequence>
<dbReference type="GO" id="GO:0070221">
    <property type="term" value="P:sulfide oxidation, using sulfide:quinone oxidoreductase"/>
    <property type="evidence" value="ECO:0007669"/>
    <property type="project" value="TreeGrafter"/>
</dbReference>
<dbReference type="FunFam" id="3.50.50.60:FF:000034">
    <property type="entry name" value="sulfide:quinone oxidoreductase, mitochondrial"/>
    <property type="match status" value="1"/>
</dbReference>
<evidence type="ECO:0000256" key="9">
    <source>
        <dbReference type="ARBA" id="ARBA00060891"/>
    </source>
</evidence>
<gene>
    <name evidence="12" type="ORF">BDZ90DRAFT_234287</name>
</gene>
<dbReference type="GO" id="GO:0048038">
    <property type="term" value="F:quinone binding"/>
    <property type="evidence" value="ECO:0007669"/>
    <property type="project" value="UniProtKB-KW"/>
</dbReference>
<organism evidence="12 13">
    <name type="scientific">Jaminaea rosea</name>
    <dbReference type="NCBI Taxonomy" id="1569628"/>
    <lineage>
        <taxon>Eukaryota</taxon>
        <taxon>Fungi</taxon>
        <taxon>Dikarya</taxon>
        <taxon>Basidiomycota</taxon>
        <taxon>Ustilaginomycotina</taxon>
        <taxon>Exobasidiomycetes</taxon>
        <taxon>Microstromatales</taxon>
        <taxon>Microstromatales incertae sedis</taxon>
        <taxon>Jaminaea</taxon>
    </lineage>
</organism>
<keyword evidence="13" id="KW-1185">Reference proteome</keyword>
<dbReference type="AlphaFoldDB" id="A0A316UIL9"/>
<dbReference type="GO" id="GO:0070224">
    <property type="term" value="F:sulfide:quinone oxidoreductase activity"/>
    <property type="evidence" value="ECO:0007669"/>
    <property type="project" value="TreeGrafter"/>
</dbReference>
<evidence type="ECO:0000256" key="1">
    <source>
        <dbReference type="ARBA" id="ARBA00001974"/>
    </source>
</evidence>
<dbReference type="Pfam" id="PF07992">
    <property type="entry name" value="Pyr_redox_2"/>
    <property type="match status" value="1"/>
</dbReference>
<keyword evidence="7" id="KW-0560">Oxidoreductase</keyword>
<dbReference type="PANTHER" id="PTHR10632:SF2">
    <property type="entry name" value="SULFIDE:QUINONE OXIDOREDUCTASE, MITOCHONDRIAL"/>
    <property type="match status" value="1"/>
</dbReference>
<keyword evidence="6" id="KW-0809">Transit peptide</keyword>
<dbReference type="InterPro" id="IPR023753">
    <property type="entry name" value="FAD/NAD-binding_dom"/>
</dbReference>
<name>A0A316UIL9_9BASI</name>
<dbReference type="GO" id="GO:0071949">
    <property type="term" value="F:FAD binding"/>
    <property type="evidence" value="ECO:0007669"/>
    <property type="project" value="TreeGrafter"/>
</dbReference>
<evidence type="ECO:0000256" key="5">
    <source>
        <dbReference type="ARBA" id="ARBA00022827"/>
    </source>
</evidence>
<evidence type="ECO:0000256" key="7">
    <source>
        <dbReference type="ARBA" id="ARBA00023002"/>
    </source>
</evidence>
<dbReference type="InterPro" id="IPR036188">
    <property type="entry name" value="FAD/NAD-bd_sf"/>
</dbReference>
<dbReference type="EMBL" id="KZ819677">
    <property type="protein sequence ID" value="PWN25069.1"/>
    <property type="molecule type" value="Genomic_DNA"/>
</dbReference>
<evidence type="ECO:0000256" key="6">
    <source>
        <dbReference type="ARBA" id="ARBA00022946"/>
    </source>
</evidence>
<evidence type="ECO:0000256" key="4">
    <source>
        <dbReference type="ARBA" id="ARBA00022719"/>
    </source>
</evidence>
<dbReference type="Gene3D" id="3.50.50.60">
    <property type="entry name" value="FAD/NAD(P)-binding domain"/>
    <property type="match status" value="2"/>
</dbReference>
<dbReference type="InterPro" id="IPR015904">
    <property type="entry name" value="Sulphide_quinone_reductase"/>
</dbReference>
<evidence type="ECO:0000259" key="11">
    <source>
        <dbReference type="Pfam" id="PF07992"/>
    </source>
</evidence>
<keyword evidence="4" id="KW-0874">Quinone</keyword>
<keyword evidence="5" id="KW-0274">FAD</keyword>
<evidence type="ECO:0000256" key="2">
    <source>
        <dbReference type="ARBA" id="ARBA00004173"/>
    </source>
</evidence>
<comment type="subcellular location">
    <subcellularLocation>
        <location evidence="2">Mitochondrion</location>
    </subcellularLocation>
</comment>
<dbReference type="PANTHER" id="PTHR10632">
    <property type="entry name" value="SULFIDE:QUINONE OXIDOREDUCTASE"/>
    <property type="match status" value="1"/>
</dbReference>
<evidence type="ECO:0000256" key="8">
    <source>
        <dbReference type="ARBA" id="ARBA00023128"/>
    </source>
</evidence>
<dbReference type="GO" id="GO:0005739">
    <property type="term" value="C:mitochondrion"/>
    <property type="evidence" value="ECO:0007669"/>
    <property type="project" value="UniProtKB-SubCell"/>
</dbReference>